<protein>
    <submittedName>
        <fullName evidence="2">GIY-YIG nuclease family protein</fullName>
    </submittedName>
</protein>
<feature type="region of interest" description="Disordered" evidence="1">
    <location>
        <begin position="327"/>
        <end position="364"/>
    </location>
</feature>
<evidence type="ECO:0000313" key="2">
    <source>
        <dbReference type="EMBL" id="MTE02093.1"/>
    </source>
</evidence>
<keyword evidence="3" id="KW-1185">Reference proteome</keyword>
<evidence type="ECO:0000313" key="3">
    <source>
        <dbReference type="Proteomes" id="UP000481417"/>
    </source>
</evidence>
<dbReference type="Proteomes" id="UP000481417">
    <property type="component" value="Unassembled WGS sequence"/>
</dbReference>
<accession>A0A6L6HV69</accession>
<name>A0A6L6HV69_9RHOB</name>
<comment type="caution">
    <text evidence="2">The sequence shown here is derived from an EMBL/GenBank/DDBJ whole genome shotgun (WGS) entry which is preliminary data.</text>
</comment>
<dbReference type="AlphaFoldDB" id="A0A6L6HV69"/>
<organism evidence="2 3">
    <name type="scientific">Paracoccus lichenicola</name>
    <dbReference type="NCBI Taxonomy" id="2665644"/>
    <lineage>
        <taxon>Bacteria</taxon>
        <taxon>Pseudomonadati</taxon>
        <taxon>Pseudomonadota</taxon>
        <taxon>Alphaproteobacteria</taxon>
        <taxon>Rhodobacterales</taxon>
        <taxon>Paracoccaceae</taxon>
        <taxon>Paracoccus</taxon>
    </lineage>
</organism>
<proteinExistence type="predicted"/>
<gene>
    <name evidence="2" type="ORF">GIY56_17525</name>
</gene>
<sequence>MTDPIPNFLDAAFSGDDRSPASVNLPILDQWQGYAEDKGFEIVARGPDRYHLHLRCERCGGTMICKIFTLRTAQPTCPHCLEARWRALCEAAGVTYLGRGDRPNYMRVLLPCGHETNRQQELLERVRRGATAIRCAVCLEDRLQAEARARGWSLIGDDPEGSQHYRLYRHDCGHRQRVALGNMVTGRFTCGGCSEGWTRDKSHLYMMRFVLRTGREAVKVGFSRDPVSRLRHQLITERDQDARLIRTVEVPTGHEAMAIEKALHTTLRQRHPEAVLDRAEFAGEVKVLSELYAARIEAEITALLDRIEVRLRRRARRREKRRLKRLRRRLAQSQAPACPAAEGSTLASRLPPAATDKLSPSDPG</sequence>
<evidence type="ECO:0000256" key="1">
    <source>
        <dbReference type="SAM" id="MobiDB-lite"/>
    </source>
</evidence>
<reference evidence="2 3" key="1">
    <citation type="submission" date="2019-11" db="EMBL/GenBank/DDBJ databases">
        <authorList>
            <person name="Lang L."/>
        </authorList>
    </citation>
    <scope>NUCLEOTIDE SEQUENCE [LARGE SCALE GENOMIC DNA]</scope>
    <source>
        <strain evidence="2 3">YIM 132242</strain>
    </source>
</reference>
<dbReference type="EMBL" id="WMBT01000028">
    <property type="protein sequence ID" value="MTE02093.1"/>
    <property type="molecule type" value="Genomic_DNA"/>
</dbReference>
<dbReference type="RefSeq" id="WP_154766143.1">
    <property type="nucleotide sequence ID" value="NZ_WMBT01000028.1"/>
</dbReference>